<keyword evidence="1" id="KW-0732">Signal</keyword>
<keyword evidence="3" id="KW-1185">Reference proteome</keyword>
<proteinExistence type="predicted"/>
<evidence type="ECO:0000313" key="3">
    <source>
        <dbReference type="Proteomes" id="UP001214553"/>
    </source>
</evidence>
<dbReference type="GO" id="GO:0032259">
    <property type="term" value="P:methylation"/>
    <property type="evidence" value="ECO:0007669"/>
    <property type="project" value="UniProtKB-KW"/>
</dbReference>
<dbReference type="PROSITE" id="PS51257">
    <property type="entry name" value="PROKAR_LIPOPROTEIN"/>
    <property type="match status" value="1"/>
</dbReference>
<name>A0ABY8C3B0_9MICO</name>
<evidence type="ECO:0000256" key="1">
    <source>
        <dbReference type="SAM" id="SignalP"/>
    </source>
</evidence>
<dbReference type="GO" id="GO:0008168">
    <property type="term" value="F:methyltransferase activity"/>
    <property type="evidence" value="ECO:0007669"/>
    <property type="project" value="UniProtKB-KW"/>
</dbReference>
<gene>
    <name evidence="2" type="ORF">PU630_04600</name>
</gene>
<accession>A0ABY8C3B0</accession>
<keyword evidence="2" id="KW-0808">Transferase</keyword>
<keyword evidence="2" id="KW-0489">Methyltransferase</keyword>
<dbReference type="EMBL" id="CP119108">
    <property type="protein sequence ID" value="WEG09847.1"/>
    <property type="molecule type" value="Genomic_DNA"/>
</dbReference>
<feature type="signal peptide" evidence="1">
    <location>
        <begin position="1"/>
        <end position="27"/>
    </location>
</feature>
<dbReference type="RefSeq" id="WP_275279187.1">
    <property type="nucleotide sequence ID" value="NZ_CP119108.1"/>
</dbReference>
<evidence type="ECO:0000313" key="2">
    <source>
        <dbReference type="EMBL" id="WEG09847.1"/>
    </source>
</evidence>
<dbReference type="Proteomes" id="UP001214553">
    <property type="component" value="Chromosome"/>
</dbReference>
<sequence length="172" mass="17432">MKSRLLASIAVCAAVVMGATGCSMISAQDTTIPYSPSDGINVADTEGAPLQVRNALIVATDDGSTGNLIATIVNTTADDQTLNVQVEASAGKISETVRVAAHSVSSLGENVDPLRLDNLGVKPGLTVKVYFQSGTAAGAQANVPVLDGGEEYLTGFVPTPTPTPMATETPAS</sequence>
<protein>
    <submittedName>
        <fullName evidence="2">DNA modification methylase</fullName>
    </submittedName>
</protein>
<reference evidence="2 3" key="1">
    <citation type="submission" date="2023-03" db="EMBL/GenBank/DDBJ databases">
        <title>Genome sequence of Microbacterium sp. KACC 23027.</title>
        <authorList>
            <person name="Kim S."/>
            <person name="Heo J."/>
            <person name="Kwon S.-W."/>
        </authorList>
    </citation>
    <scope>NUCLEOTIDE SEQUENCE [LARGE SCALE GENOMIC DNA]</scope>
    <source>
        <strain evidence="2 3">KACC 23027</strain>
    </source>
</reference>
<organism evidence="2 3">
    <name type="scientific">Microbacterium horticulturae</name>
    <dbReference type="NCBI Taxonomy" id="3028316"/>
    <lineage>
        <taxon>Bacteria</taxon>
        <taxon>Bacillati</taxon>
        <taxon>Actinomycetota</taxon>
        <taxon>Actinomycetes</taxon>
        <taxon>Micrococcales</taxon>
        <taxon>Microbacteriaceae</taxon>
        <taxon>Microbacterium</taxon>
    </lineage>
</organism>
<feature type="chain" id="PRO_5046015910" evidence="1">
    <location>
        <begin position="28"/>
        <end position="172"/>
    </location>
</feature>